<proteinExistence type="predicted"/>
<evidence type="ECO:0000256" key="3">
    <source>
        <dbReference type="ARBA" id="ARBA00022782"/>
    </source>
</evidence>
<evidence type="ECO:0000256" key="1">
    <source>
        <dbReference type="ARBA" id="ARBA00004123"/>
    </source>
</evidence>
<dbReference type="Proteomes" id="UP001327560">
    <property type="component" value="Chromosome 4"/>
</dbReference>
<gene>
    <name evidence="8" type="ORF">Cni_G14211</name>
</gene>
<accession>A0AAQ3KBH7</accession>
<evidence type="ECO:0000313" key="8">
    <source>
        <dbReference type="EMBL" id="WOL05482.1"/>
    </source>
</evidence>
<dbReference type="InterPro" id="IPR009057">
    <property type="entry name" value="Homeodomain-like_sf"/>
</dbReference>
<dbReference type="InterPro" id="IPR006447">
    <property type="entry name" value="Myb_dom_plants"/>
</dbReference>
<dbReference type="FunFam" id="1.10.10.60:FF:000002">
    <property type="entry name" value="Myb family transcription factor"/>
    <property type="match status" value="1"/>
</dbReference>
<dbReference type="GO" id="GO:0005634">
    <property type="term" value="C:nucleus"/>
    <property type="evidence" value="ECO:0007669"/>
    <property type="project" value="UniProtKB-SubCell"/>
</dbReference>
<dbReference type="InterPro" id="IPR001005">
    <property type="entry name" value="SANT/Myb"/>
</dbReference>
<evidence type="ECO:0000259" key="7">
    <source>
        <dbReference type="Pfam" id="PF00249"/>
    </source>
</evidence>
<name>A0AAQ3KBH7_9LILI</name>
<keyword evidence="6" id="KW-0539">Nucleus</keyword>
<evidence type="ECO:0000256" key="6">
    <source>
        <dbReference type="ARBA" id="ARBA00023242"/>
    </source>
</evidence>
<evidence type="ECO:0000313" key="9">
    <source>
        <dbReference type="Proteomes" id="UP001327560"/>
    </source>
</evidence>
<keyword evidence="4" id="KW-0805">Transcription regulation</keyword>
<evidence type="ECO:0000256" key="5">
    <source>
        <dbReference type="ARBA" id="ARBA00023163"/>
    </source>
</evidence>
<dbReference type="NCBIfam" id="TIGR01557">
    <property type="entry name" value="myb_SHAQKYF"/>
    <property type="match status" value="1"/>
</dbReference>
<keyword evidence="5" id="KW-0804">Transcription</keyword>
<protein>
    <submittedName>
        <fullName evidence="8">Transcription factor KAN2</fullName>
    </submittedName>
</protein>
<keyword evidence="2" id="KW-0217">Developmental protein</keyword>
<comment type="subcellular location">
    <subcellularLocation>
        <location evidence="1">Nucleus</location>
    </subcellularLocation>
</comment>
<dbReference type="PANTHER" id="PTHR31496">
    <property type="entry name" value="TRANSCRIPTION FACTOR KAN2-RELATED"/>
    <property type="match status" value="1"/>
</dbReference>
<dbReference type="AlphaFoldDB" id="A0AAQ3KBH7"/>
<dbReference type="GO" id="GO:0006355">
    <property type="term" value="P:regulation of DNA-templated transcription"/>
    <property type="evidence" value="ECO:0007669"/>
    <property type="project" value="InterPro"/>
</dbReference>
<keyword evidence="3" id="KW-0221">Differentiation</keyword>
<dbReference type="InterPro" id="IPR044847">
    <property type="entry name" value="KAN_fam"/>
</dbReference>
<organism evidence="8 9">
    <name type="scientific">Canna indica</name>
    <name type="common">Indian-shot</name>
    <dbReference type="NCBI Taxonomy" id="4628"/>
    <lineage>
        <taxon>Eukaryota</taxon>
        <taxon>Viridiplantae</taxon>
        <taxon>Streptophyta</taxon>
        <taxon>Embryophyta</taxon>
        <taxon>Tracheophyta</taxon>
        <taxon>Spermatophyta</taxon>
        <taxon>Magnoliopsida</taxon>
        <taxon>Liliopsida</taxon>
        <taxon>Zingiberales</taxon>
        <taxon>Cannaceae</taxon>
        <taxon>Canna</taxon>
    </lineage>
</organism>
<dbReference type="GO" id="GO:0000976">
    <property type="term" value="F:transcription cis-regulatory region binding"/>
    <property type="evidence" value="ECO:0007669"/>
    <property type="project" value="InterPro"/>
</dbReference>
<dbReference type="PANTHER" id="PTHR31496:SF25">
    <property type="entry name" value="TRANSCRIPTION FACTOR KAN3-RELATED"/>
    <property type="match status" value="1"/>
</dbReference>
<evidence type="ECO:0000256" key="4">
    <source>
        <dbReference type="ARBA" id="ARBA00023015"/>
    </source>
</evidence>
<dbReference type="Gene3D" id="1.10.10.60">
    <property type="entry name" value="Homeodomain-like"/>
    <property type="match status" value="1"/>
</dbReference>
<dbReference type="Pfam" id="PF00249">
    <property type="entry name" value="Myb_DNA-binding"/>
    <property type="match status" value="1"/>
</dbReference>
<dbReference type="SUPFAM" id="SSF46689">
    <property type="entry name" value="Homeodomain-like"/>
    <property type="match status" value="1"/>
</dbReference>
<feature type="domain" description="Myb-like" evidence="7">
    <location>
        <begin position="184"/>
        <end position="235"/>
    </location>
</feature>
<keyword evidence="9" id="KW-1185">Reference proteome</keyword>
<dbReference type="GO" id="GO:0010158">
    <property type="term" value="P:abaxial cell fate specification"/>
    <property type="evidence" value="ECO:0007669"/>
    <property type="project" value="InterPro"/>
</dbReference>
<evidence type="ECO:0000256" key="2">
    <source>
        <dbReference type="ARBA" id="ARBA00022473"/>
    </source>
</evidence>
<dbReference type="EMBL" id="CP136893">
    <property type="protein sequence ID" value="WOL05482.1"/>
    <property type="molecule type" value="Genomic_DNA"/>
</dbReference>
<sequence>MEFFEAQPDLTLQISPPNAAPGWKKPDEHNIDQLGFWRRSLLDSFNSKKNINIPSSAAGTGDASFDLSLASPSSSAYSSLGGDHHHHLHFHHHLHHQNLSLLKPIRGIPVYNNNNNHPPKYSFSSTFPLHQRQQQFYDSSSSSSSSASSYAAFAATQGLSSSLSARSRYFPSRFMTKRSLRAPRMRWTATLHARFVHAVELLGGHERATPKSVLELMDVKDLTLAHVKSHLQMYRTVKNTDHRNAISSSGLEESDEFENGSTGEICDDNLPENPINLHRLGSSTQNESCFSGIPSEPITGSMQSFKRDMIKLKSFEMNSDLNASCVSETMSPSKLNLEFTLGRPQ</sequence>
<reference evidence="8 9" key="1">
    <citation type="submission" date="2023-10" db="EMBL/GenBank/DDBJ databases">
        <title>Chromosome-scale genome assembly provides insights into flower coloration mechanisms of Canna indica.</title>
        <authorList>
            <person name="Li C."/>
        </authorList>
    </citation>
    <scope>NUCLEOTIDE SEQUENCE [LARGE SCALE GENOMIC DNA]</scope>
    <source>
        <tissue evidence="8">Flower</tissue>
    </source>
</reference>